<dbReference type="PANTHER" id="PTHR43820">
    <property type="entry name" value="HIGH-AFFINITY BRANCHED-CHAIN AMINO ACID TRANSPORT ATP-BINDING PROTEIN LIVF"/>
    <property type="match status" value="1"/>
</dbReference>
<dbReference type="PROSITE" id="PS50893">
    <property type="entry name" value="ABC_TRANSPORTER_2"/>
    <property type="match status" value="1"/>
</dbReference>
<keyword evidence="8" id="KW-1185">Reference proteome</keyword>
<dbReference type="GO" id="GO:0015658">
    <property type="term" value="F:branched-chain amino acid transmembrane transporter activity"/>
    <property type="evidence" value="ECO:0007669"/>
    <property type="project" value="TreeGrafter"/>
</dbReference>
<dbReference type="SMART" id="SM00382">
    <property type="entry name" value="AAA"/>
    <property type="match status" value="1"/>
</dbReference>
<keyword evidence="5" id="KW-0029">Amino-acid transport</keyword>
<evidence type="ECO:0000256" key="4">
    <source>
        <dbReference type="ARBA" id="ARBA00022840"/>
    </source>
</evidence>
<dbReference type="RefSeq" id="WP_169700127.1">
    <property type="nucleotide sequence ID" value="NZ_LS974202.1"/>
</dbReference>
<dbReference type="InterPro" id="IPR003439">
    <property type="entry name" value="ABC_transporter-like_ATP-bd"/>
</dbReference>
<dbReference type="EMBL" id="LS974202">
    <property type="protein sequence ID" value="SSC13942.1"/>
    <property type="molecule type" value="Genomic_DNA"/>
</dbReference>
<dbReference type="Proteomes" id="UP000250796">
    <property type="component" value="Chromosome MESINF"/>
</dbReference>
<evidence type="ECO:0000256" key="1">
    <source>
        <dbReference type="ARBA" id="ARBA00005417"/>
    </source>
</evidence>
<evidence type="ECO:0000259" key="6">
    <source>
        <dbReference type="PROSITE" id="PS50893"/>
    </source>
</evidence>
<gene>
    <name evidence="7" type="primary">livF</name>
    <name evidence="7" type="ORF">MESINF_2502</name>
</gene>
<dbReference type="GO" id="GO:0016887">
    <property type="term" value="F:ATP hydrolysis activity"/>
    <property type="evidence" value="ECO:0007669"/>
    <property type="project" value="InterPro"/>
</dbReference>
<dbReference type="KEGG" id="minf:MESINF_2502"/>
<accession>A0A7Z7LHR0</accession>
<protein>
    <submittedName>
        <fullName evidence="7">Leucine/isoleucine/valine transporter subunit ATP-binding component of ABC superfamily</fullName>
    </submittedName>
</protein>
<dbReference type="GO" id="GO:0005524">
    <property type="term" value="F:ATP binding"/>
    <property type="evidence" value="ECO:0007669"/>
    <property type="project" value="UniProtKB-KW"/>
</dbReference>
<dbReference type="Pfam" id="PF00005">
    <property type="entry name" value="ABC_tran"/>
    <property type="match status" value="1"/>
</dbReference>
<reference evidence="7 8" key="1">
    <citation type="submission" date="2017-01" db="EMBL/GenBank/DDBJ databases">
        <authorList>
            <person name="Erauso G."/>
        </authorList>
    </citation>
    <scope>NUCLEOTIDE SEQUENCE [LARGE SCALE GENOMIC DNA]</scope>
    <source>
        <strain evidence="7">MESINF1</strain>
    </source>
</reference>
<evidence type="ECO:0000256" key="3">
    <source>
        <dbReference type="ARBA" id="ARBA00022741"/>
    </source>
</evidence>
<dbReference type="PANTHER" id="PTHR43820:SF4">
    <property type="entry name" value="HIGH-AFFINITY BRANCHED-CHAIN AMINO ACID TRANSPORT ATP-BINDING PROTEIN LIVF"/>
    <property type="match status" value="1"/>
</dbReference>
<keyword evidence="3" id="KW-0547">Nucleotide-binding</keyword>
<organism evidence="7 8">
    <name type="scientific">Mesotoga infera</name>
    <dbReference type="NCBI Taxonomy" id="1236046"/>
    <lineage>
        <taxon>Bacteria</taxon>
        <taxon>Thermotogati</taxon>
        <taxon>Thermotogota</taxon>
        <taxon>Thermotogae</taxon>
        <taxon>Kosmotogales</taxon>
        <taxon>Kosmotogaceae</taxon>
        <taxon>Mesotoga</taxon>
    </lineage>
</organism>
<comment type="similarity">
    <text evidence="1">Belongs to the ABC transporter superfamily.</text>
</comment>
<evidence type="ECO:0000256" key="2">
    <source>
        <dbReference type="ARBA" id="ARBA00022448"/>
    </source>
</evidence>
<keyword evidence="4 7" id="KW-0067">ATP-binding</keyword>
<dbReference type="InterPro" id="IPR003593">
    <property type="entry name" value="AAA+_ATPase"/>
</dbReference>
<dbReference type="PROSITE" id="PS00211">
    <property type="entry name" value="ABC_TRANSPORTER_1"/>
    <property type="match status" value="1"/>
</dbReference>
<name>A0A7Z7LHR0_9BACT</name>
<dbReference type="AlphaFoldDB" id="A0A7Z7LHR0"/>
<proteinExistence type="inferred from homology"/>
<dbReference type="InterPro" id="IPR052156">
    <property type="entry name" value="BCAA_Transport_ATP-bd_LivF"/>
</dbReference>
<feature type="domain" description="ABC transporter" evidence="6">
    <location>
        <begin position="2"/>
        <end position="234"/>
    </location>
</feature>
<sequence>MLEVKNLNVSYGRIQVIKDFTFSVGNEAVGFFGPNGAGKTTLINSIIGLVRPTSGEINFEGQSLLDRETYQIVRMGISVVPQDGELFPIMTVIENLRIGSSYIKEAREKTSERLEFVFKIFPILKERAFQLAGTMSGGQQRMLAVGRALMAMPRLLILDEPSVGLQPSLVTELFEKLAVIKTEGVSILLSEQNVKQGLKVIDRGYVVENGTVVIESTADDLKNNEHVKRSYLGL</sequence>
<evidence type="ECO:0000313" key="7">
    <source>
        <dbReference type="EMBL" id="SSC13942.1"/>
    </source>
</evidence>
<dbReference type="GO" id="GO:0015807">
    <property type="term" value="P:L-amino acid transport"/>
    <property type="evidence" value="ECO:0007669"/>
    <property type="project" value="TreeGrafter"/>
</dbReference>
<dbReference type="SUPFAM" id="SSF52540">
    <property type="entry name" value="P-loop containing nucleoside triphosphate hydrolases"/>
    <property type="match status" value="1"/>
</dbReference>
<evidence type="ECO:0000313" key="8">
    <source>
        <dbReference type="Proteomes" id="UP000250796"/>
    </source>
</evidence>
<dbReference type="InterPro" id="IPR027417">
    <property type="entry name" value="P-loop_NTPase"/>
</dbReference>
<dbReference type="CDD" id="cd03224">
    <property type="entry name" value="ABC_TM1139_LivF_branched"/>
    <property type="match status" value="1"/>
</dbReference>
<keyword evidence="2" id="KW-0813">Transport</keyword>
<evidence type="ECO:0000256" key="5">
    <source>
        <dbReference type="ARBA" id="ARBA00022970"/>
    </source>
</evidence>
<dbReference type="InterPro" id="IPR017871">
    <property type="entry name" value="ABC_transporter-like_CS"/>
</dbReference>
<dbReference type="Gene3D" id="3.40.50.300">
    <property type="entry name" value="P-loop containing nucleotide triphosphate hydrolases"/>
    <property type="match status" value="1"/>
</dbReference>